<evidence type="ECO:0000256" key="2">
    <source>
        <dbReference type="ARBA" id="ARBA00008054"/>
    </source>
</evidence>
<feature type="compositionally biased region" description="Basic and acidic residues" evidence="12">
    <location>
        <begin position="1258"/>
        <end position="1270"/>
    </location>
</feature>
<keyword evidence="11" id="KW-0812">Transmembrane</keyword>
<keyword evidence="6 11" id="KW-0401">Integrin</keyword>
<evidence type="ECO:0000256" key="10">
    <source>
        <dbReference type="PROSITE-ProRule" id="PRU00803"/>
    </source>
</evidence>
<comment type="similarity">
    <text evidence="2 11">Belongs to the integrin alpha chain family.</text>
</comment>
<dbReference type="SMART" id="SM00191">
    <property type="entry name" value="Int_alpha"/>
    <property type="match status" value="2"/>
</dbReference>
<evidence type="ECO:0000256" key="3">
    <source>
        <dbReference type="ARBA" id="ARBA00022729"/>
    </source>
</evidence>
<feature type="repeat" description="FG-GAP" evidence="10">
    <location>
        <begin position="410"/>
        <end position="470"/>
    </location>
</feature>
<dbReference type="PANTHER" id="PTHR23220">
    <property type="entry name" value="INTEGRIN ALPHA"/>
    <property type="match status" value="1"/>
</dbReference>
<dbReference type="Pfam" id="PF01839">
    <property type="entry name" value="FG-GAP"/>
    <property type="match status" value="1"/>
</dbReference>
<evidence type="ECO:0000256" key="6">
    <source>
        <dbReference type="ARBA" id="ARBA00023037"/>
    </source>
</evidence>
<dbReference type="Gene3D" id="2.60.40.1530">
    <property type="entry name" value="ntegrin, alpha v. Chain A, domain 4"/>
    <property type="match status" value="1"/>
</dbReference>
<dbReference type="SUPFAM" id="SSF69318">
    <property type="entry name" value="Integrin alpha N-terminal domain"/>
    <property type="match status" value="1"/>
</dbReference>
<sequence length="1325" mass="147354">MHSKALIICILTVIPIQRSTTVIPDELKHRLETKSSVDLADELEELNAKLWNPQIGPSDRPDHWIFQHYPLPQFKHDALASSKRAFDDNFSWSSISLLSLPEYNVSFLLLGGSWSRPNNPPYPREDGIVQLCKFTLTSSGQLTFTSPCQDLSEGLNSTAYLGAASASLQISQNMGLVAYCDPLWRDESHFPAGRCYLQLLHNENIRPRHELASFCRTGGKVTEPCMTGFSVDLMSKGQADSGFLEFLKGIHVIVGQPLAIGCGRVQILADPFYYPRTFTVYRPSSLETTLSESYFGYSVAGEYVSVVGDSFGQAQKTSNTSELIQVFKVGDLRSIRTAGGVEFDWQGSVDRTGSFAGFGTSMVRLKSVDGQDIIVVGSPYAPKGGRVYAYCIPTNLAVDNSNRQAVPTESYRDFVSAPTGVGAFGYSLTALGDVNGDGQEDIAVGAPQLHDKTKSGLVFILTILNNCTFDRRPIQVISDPEKSGYFGSILPRKGMDLDFNGWSDFALPVPYCTSCVPMVYTSRSQYQAACRFYQPNWLGSVRIRRNARIPIKLKVRLISSGKNDGKKLEQLLQAANVRVQDLVHQVIPDLWAKEIGEQRVRLSAFHSVKLNPYHDMLSLKFDLLPQMDVEDMPSLEQPDGGIRVQYRFNIPSSGGMKSAEDSKICHDDAWVHRPIIDWSGCNFQLRLTRYVCLPKGRCESDVSLIVTEEKSDKVANSVHSNPSGETVLIYGDREGVMSKLTINIYNQGPTFAGGVWINMAFFGNLRFSAFEMAQRSNSNESFGFKSTVCSHPLNNDTWVACRLGRLEFNQENVSSPVHRIRLTSFYAANSGTGINDFSLPSYVNISVSSQTYDPQAQKNHVIWQYKLLHAPKYLITPAGHAPSSVLDNRTKPTSWVPGFHQRIRVEDMGPRMQHTFQVEHMGPIKQVENVTLLLRVPVRLANKAKPLVYLFNEVRAPSLNGIDMDWVPLRPVVKQIGTFIGDATKGSSCWYNDESLINPNGWIGIDMSSAEVGRFRRDAPNTLDSNSAELIRWNYNGSDALGQAAGRFGNGEHPQKVSFRRVPKEVIQCGRVGQKFGKPLCLEIICHLRQLKKNHPVQISITGWLYAPTFFQHSTSDIEIVTSLTVDQGAVPRGILRSPEPIGSFNIPQIFYFTKIKPTIFHQIPIWPIVVGLVLGILLLTLLILILHRFGFFRRRKYKLAVSGRRRWHENLTDETSKRGIDEVDHGGSDLDAFSSIRYAEEARKRRLKLRKHPEEVSILHPDEIPKDNGEGGQDNPTALLEHTSILNDPDTATAISTTTATNAPTTATAKSTTTGSARVTAAGD</sequence>
<keyword evidence="14" id="KW-1185">Reference proteome</keyword>
<evidence type="ECO:0000313" key="14">
    <source>
        <dbReference type="Proteomes" id="UP001651158"/>
    </source>
</evidence>
<gene>
    <name evidence="13" type="ORF">TcWFU_002046</name>
</gene>
<accession>A0ABR4QPW9</accession>
<keyword evidence="8 11" id="KW-0675">Receptor</keyword>
<feature type="chain" id="PRO_5044991202" evidence="11">
    <location>
        <begin position="22"/>
        <end position="1325"/>
    </location>
</feature>
<dbReference type="Gene3D" id="2.130.10.130">
    <property type="entry name" value="Integrin alpha, N-terminal"/>
    <property type="match status" value="1"/>
</dbReference>
<feature type="signal peptide" evidence="11">
    <location>
        <begin position="1"/>
        <end position="21"/>
    </location>
</feature>
<keyword evidence="9" id="KW-0325">Glycoprotein</keyword>
<keyword evidence="3 11" id="KW-0732">Signal</keyword>
<evidence type="ECO:0000256" key="1">
    <source>
        <dbReference type="ARBA" id="ARBA00004479"/>
    </source>
</evidence>
<evidence type="ECO:0000256" key="5">
    <source>
        <dbReference type="ARBA" id="ARBA00022889"/>
    </source>
</evidence>
<feature type="region of interest" description="Disordered" evidence="12">
    <location>
        <begin position="1258"/>
        <end position="1325"/>
    </location>
</feature>
<evidence type="ECO:0000256" key="4">
    <source>
        <dbReference type="ARBA" id="ARBA00022737"/>
    </source>
</evidence>
<evidence type="ECO:0000313" key="13">
    <source>
        <dbReference type="EMBL" id="KAL5111504.1"/>
    </source>
</evidence>
<comment type="caution">
    <text evidence="13">The sequence shown here is derived from an EMBL/GenBank/DDBJ whole genome shotgun (WGS) entry which is preliminary data.</text>
</comment>
<organism evidence="13 14">
    <name type="scientific">Taenia crassiceps</name>
    <dbReference type="NCBI Taxonomy" id="6207"/>
    <lineage>
        <taxon>Eukaryota</taxon>
        <taxon>Metazoa</taxon>
        <taxon>Spiralia</taxon>
        <taxon>Lophotrochozoa</taxon>
        <taxon>Platyhelminthes</taxon>
        <taxon>Cestoda</taxon>
        <taxon>Eucestoda</taxon>
        <taxon>Cyclophyllidea</taxon>
        <taxon>Taeniidae</taxon>
        <taxon>Taenia</taxon>
    </lineage>
</organism>
<keyword evidence="4" id="KW-0677">Repeat</keyword>
<reference evidence="13 14" key="1">
    <citation type="journal article" date="2022" name="Front. Cell. Infect. Microbiol.">
        <title>The Genomes of Two Strains of Taenia crassiceps the Animal Model for the Study of Human Cysticercosis.</title>
        <authorList>
            <person name="Bobes R.J."/>
            <person name="Estrada K."/>
            <person name="Rios-Valencia D.G."/>
            <person name="Calderon-Gallegos A."/>
            <person name="de la Torre P."/>
            <person name="Carrero J.C."/>
            <person name="Sanchez-Flores A."/>
            <person name="Laclette J.P."/>
        </authorList>
    </citation>
    <scope>NUCLEOTIDE SEQUENCE [LARGE SCALE GENOMIC DNA]</scope>
    <source>
        <strain evidence="13">WFUcys</strain>
    </source>
</reference>
<dbReference type="PRINTS" id="PR01185">
    <property type="entry name" value="INTEGRINA"/>
</dbReference>
<dbReference type="SUPFAM" id="SSF69179">
    <property type="entry name" value="Integrin domains"/>
    <property type="match status" value="1"/>
</dbReference>
<evidence type="ECO:0000256" key="7">
    <source>
        <dbReference type="ARBA" id="ARBA00023136"/>
    </source>
</evidence>
<dbReference type="Proteomes" id="UP001651158">
    <property type="component" value="Unassembled WGS sequence"/>
</dbReference>
<evidence type="ECO:0000256" key="8">
    <source>
        <dbReference type="ARBA" id="ARBA00023170"/>
    </source>
</evidence>
<name>A0ABR4QPW9_9CEST</name>
<dbReference type="PANTHER" id="PTHR23220:SF122">
    <property type="entry name" value="INTEGRIN ALPHA-PS1"/>
    <property type="match status" value="1"/>
</dbReference>
<dbReference type="InterPro" id="IPR013519">
    <property type="entry name" value="Int_alpha_beta-p"/>
</dbReference>
<feature type="transmembrane region" description="Helical" evidence="11">
    <location>
        <begin position="1166"/>
        <end position="1187"/>
    </location>
</feature>
<dbReference type="PROSITE" id="PS51470">
    <property type="entry name" value="FG_GAP"/>
    <property type="match status" value="1"/>
</dbReference>
<evidence type="ECO:0000256" key="12">
    <source>
        <dbReference type="SAM" id="MobiDB-lite"/>
    </source>
</evidence>
<evidence type="ECO:0000256" key="9">
    <source>
        <dbReference type="ARBA" id="ARBA00023180"/>
    </source>
</evidence>
<dbReference type="EMBL" id="JAKROA010000001">
    <property type="protein sequence ID" value="KAL5111504.1"/>
    <property type="molecule type" value="Genomic_DNA"/>
</dbReference>
<dbReference type="InterPro" id="IPR028994">
    <property type="entry name" value="Integrin_alpha_N"/>
</dbReference>
<dbReference type="InterPro" id="IPR013517">
    <property type="entry name" value="FG-GAP"/>
</dbReference>
<protein>
    <submittedName>
        <fullName evidence="13">Integrin alpha-5</fullName>
    </submittedName>
</protein>
<evidence type="ECO:0000256" key="11">
    <source>
        <dbReference type="RuleBase" id="RU003762"/>
    </source>
</evidence>
<keyword evidence="7 11" id="KW-0472">Membrane</keyword>
<dbReference type="Gene3D" id="1.20.5.930">
    <property type="entry name" value="Bicelle-embedded integrin alpha(iib) transmembrane segment"/>
    <property type="match status" value="1"/>
</dbReference>
<comment type="subcellular location">
    <subcellularLocation>
        <location evidence="1 11">Membrane</location>
        <topology evidence="1 11">Single-pass type I membrane protein</topology>
    </subcellularLocation>
</comment>
<proteinExistence type="inferred from homology"/>
<dbReference type="InterPro" id="IPR000413">
    <property type="entry name" value="Integrin_alpha"/>
</dbReference>
<dbReference type="GO" id="GO:0007229">
    <property type="term" value="P:integrin-mediated signaling pathway"/>
    <property type="evidence" value="ECO:0007669"/>
    <property type="project" value="UniProtKB-KW"/>
</dbReference>
<keyword evidence="11" id="KW-1133">Transmembrane helix</keyword>
<feature type="compositionally biased region" description="Low complexity" evidence="12">
    <location>
        <begin position="1292"/>
        <end position="1318"/>
    </location>
</feature>
<keyword evidence="5 11" id="KW-0130">Cell adhesion</keyword>
<dbReference type="InterPro" id="IPR032695">
    <property type="entry name" value="Integrin_dom_sf"/>
</dbReference>